<dbReference type="GO" id="GO:0008615">
    <property type="term" value="P:pyridoxine biosynthetic process"/>
    <property type="evidence" value="ECO:0007669"/>
    <property type="project" value="InterPro"/>
</dbReference>
<dbReference type="PANTHER" id="PTHR10851">
    <property type="entry name" value="PYRIDOXINE-5-PHOSPHATE OXIDASE"/>
    <property type="match status" value="1"/>
</dbReference>
<dbReference type="Pfam" id="PF01243">
    <property type="entry name" value="PNPOx_N"/>
    <property type="match status" value="1"/>
</dbReference>
<dbReference type="Pfam" id="PF10590">
    <property type="entry name" value="PNP_phzG_C"/>
    <property type="match status" value="1"/>
</dbReference>
<feature type="binding site" evidence="5">
    <location>
        <begin position="49"/>
        <end position="54"/>
    </location>
    <ligand>
        <name>FMN</name>
        <dbReference type="ChEBI" id="CHEBI:58210"/>
    </ligand>
</feature>
<feature type="binding site" evidence="5">
    <location>
        <begin position="128"/>
        <end position="129"/>
    </location>
    <ligand>
        <name>FMN</name>
        <dbReference type="ChEBI" id="CHEBI:58210"/>
    </ligand>
</feature>
<dbReference type="Proteomes" id="UP000253307">
    <property type="component" value="Unassembled WGS sequence"/>
</dbReference>
<dbReference type="AlphaFoldDB" id="A0A368BZI4"/>
<dbReference type="InterPro" id="IPR000659">
    <property type="entry name" value="Pyridox_Oxase"/>
</dbReference>
<evidence type="ECO:0000313" key="8">
    <source>
        <dbReference type="EMBL" id="RCL42641.1"/>
    </source>
</evidence>
<comment type="similarity">
    <text evidence="1">Belongs to the pyridoxamine 5'-phosphate oxidase family.</text>
</comment>
<dbReference type="EMBL" id="QOPE01000002">
    <property type="protein sequence ID" value="RCL42641.1"/>
    <property type="molecule type" value="Genomic_DNA"/>
</dbReference>
<reference evidence="8 9" key="1">
    <citation type="journal article" date="2018" name="Microbiome">
        <title>Fine metagenomic profile of the Mediterranean stratified and mixed water columns revealed by assembly and recruitment.</title>
        <authorList>
            <person name="Haro-Moreno J.M."/>
            <person name="Lopez-Perez M."/>
            <person name="De La Torre J.R."/>
            <person name="Picazo A."/>
            <person name="Camacho A."/>
            <person name="Rodriguez-Valera F."/>
        </authorList>
    </citation>
    <scope>NUCLEOTIDE SEQUENCE [LARGE SCALE GENOMIC DNA]</scope>
    <source>
        <strain evidence="8">MED-G82</strain>
    </source>
</reference>
<comment type="cofactor">
    <cofactor evidence="5">
        <name>FMN</name>
        <dbReference type="ChEBI" id="CHEBI:58210"/>
    </cofactor>
    <text evidence="5">Binds 1 FMN per subunit.</text>
</comment>
<evidence type="ECO:0000256" key="3">
    <source>
        <dbReference type="ARBA" id="ARBA00022643"/>
    </source>
</evidence>
<gene>
    <name evidence="8" type="ORF">DBW96_00540</name>
</gene>
<feature type="binding site" evidence="5">
    <location>
        <position position="71"/>
    </location>
    <ligand>
        <name>FMN</name>
        <dbReference type="ChEBI" id="CHEBI:58210"/>
    </ligand>
</feature>
<evidence type="ECO:0000256" key="1">
    <source>
        <dbReference type="ARBA" id="ARBA00007301"/>
    </source>
</evidence>
<dbReference type="PANTHER" id="PTHR10851:SF0">
    <property type="entry name" value="PYRIDOXINE-5'-PHOSPHATE OXIDASE"/>
    <property type="match status" value="1"/>
</dbReference>
<feature type="domain" description="Pyridoxine 5'-phosphate oxidase dimerisation C-terminal" evidence="7">
    <location>
        <begin position="158"/>
        <end position="198"/>
    </location>
</feature>
<organism evidence="8 9">
    <name type="scientific">SAR86 cluster bacterium</name>
    <dbReference type="NCBI Taxonomy" id="2030880"/>
    <lineage>
        <taxon>Bacteria</taxon>
        <taxon>Pseudomonadati</taxon>
        <taxon>Pseudomonadota</taxon>
        <taxon>Gammaproteobacteria</taxon>
        <taxon>SAR86 cluster</taxon>
    </lineage>
</organism>
<evidence type="ECO:0000259" key="7">
    <source>
        <dbReference type="Pfam" id="PF10590"/>
    </source>
</evidence>
<evidence type="ECO:0000313" key="9">
    <source>
        <dbReference type="Proteomes" id="UP000253307"/>
    </source>
</evidence>
<keyword evidence="3 5" id="KW-0288">FMN</keyword>
<feature type="binding site" evidence="5">
    <location>
        <position position="181"/>
    </location>
    <ligand>
        <name>FMN</name>
        <dbReference type="ChEBI" id="CHEBI:58210"/>
    </ligand>
</feature>
<dbReference type="InterPro" id="IPR019576">
    <property type="entry name" value="Pyridoxamine_oxidase_dimer_C"/>
</dbReference>
<evidence type="ECO:0000259" key="6">
    <source>
        <dbReference type="Pfam" id="PF01243"/>
    </source>
</evidence>
<accession>A0A368BZI4</accession>
<keyword evidence="4" id="KW-0560">Oxidoreductase</keyword>
<dbReference type="GO" id="GO:0010181">
    <property type="term" value="F:FMN binding"/>
    <property type="evidence" value="ECO:0007669"/>
    <property type="project" value="InterPro"/>
</dbReference>
<name>A0A368BZI4_9GAMM</name>
<feature type="binding site" evidence="5">
    <location>
        <position position="171"/>
    </location>
    <ligand>
        <name>FMN</name>
        <dbReference type="ChEBI" id="CHEBI:58210"/>
    </ligand>
</feature>
<dbReference type="InterPro" id="IPR012349">
    <property type="entry name" value="Split_barrel_FMN-bd"/>
</dbReference>
<evidence type="ECO:0000256" key="2">
    <source>
        <dbReference type="ARBA" id="ARBA00022630"/>
    </source>
</evidence>
<dbReference type="SUPFAM" id="SSF50475">
    <property type="entry name" value="FMN-binding split barrel"/>
    <property type="match status" value="1"/>
</dbReference>
<dbReference type="Gene3D" id="2.30.110.10">
    <property type="entry name" value="Electron Transport, Fmn-binding Protein, Chain A"/>
    <property type="match status" value="1"/>
</dbReference>
<proteinExistence type="inferred from homology"/>
<keyword evidence="2" id="KW-0285">Flavoprotein</keyword>
<comment type="caution">
    <text evidence="8">The sequence shown here is derived from an EMBL/GenBank/DDBJ whole genome shotgun (WGS) entry which is preliminary data.</text>
</comment>
<protein>
    <submittedName>
        <fullName evidence="8">Pyridoxamine 5'-phosphate oxidase</fullName>
    </submittedName>
</protein>
<evidence type="ECO:0000256" key="5">
    <source>
        <dbReference type="PIRSR" id="PIRSR000190-2"/>
    </source>
</evidence>
<feature type="domain" description="Pyridoxamine 5'-phosphate oxidase N-terminal" evidence="6">
    <location>
        <begin position="53"/>
        <end position="145"/>
    </location>
</feature>
<dbReference type="InterPro" id="IPR011576">
    <property type="entry name" value="Pyridox_Oxase_N"/>
</dbReference>
<feature type="binding site" evidence="5">
    <location>
        <position position="93"/>
    </location>
    <ligand>
        <name>FMN</name>
        <dbReference type="ChEBI" id="CHEBI:58210"/>
    </ligand>
</feature>
<evidence type="ECO:0000256" key="4">
    <source>
        <dbReference type="ARBA" id="ARBA00023002"/>
    </source>
</evidence>
<sequence>MIVFKDLPEVEPYQQFQKDYLDAEKANQPLIHAVAISSFNKTLNEVESRFVNLKYVEGEEWIFFSNYNSPKAKSFQSHDQISAMFYWSTTNVQIRMKANIKETNKDRSDEHFQSRQKEKNALAIASNQSQRISSFETVKSKFTETLENADLGKRPDYWGGFSFTPYYFEFWRGSDFRLNHRNAFSKVEDGWESSILEP</sequence>
<dbReference type="GO" id="GO:0004733">
    <property type="term" value="F:pyridoxamine phosphate oxidase activity"/>
    <property type="evidence" value="ECO:0007669"/>
    <property type="project" value="InterPro"/>
</dbReference>
<dbReference type="PIRSF" id="PIRSF000190">
    <property type="entry name" value="Pyd_amn-ph_oxd"/>
    <property type="match status" value="1"/>
</dbReference>